<dbReference type="EnsemblMetazoa" id="AAEL009198-RD">
    <property type="protein sequence ID" value="AAEL009198-PD"/>
    <property type="gene ID" value="AAEL009198"/>
</dbReference>
<feature type="transmembrane region" description="Helical" evidence="6">
    <location>
        <begin position="101"/>
        <end position="120"/>
    </location>
</feature>
<dbReference type="OrthoDB" id="370281at2759"/>
<dbReference type="SUPFAM" id="SSF103473">
    <property type="entry name" value="MFS general substrate transporter"/>
    <property type="match status" value="1"/>
</dbReference>
<feature type="transmembrane region" description="Helical" evidence="6">
    <location>
        <begin position="253"/>
        <end position="275"/>
    </location>
</feature>
<feature type="transmembrane region" description="Helical" evidence="6">
    <location>
        <begin position="425"/>
        <end position="447"/>
    </location>
</feature>
<evidence type="ECO:0008006" key="9">
    <source>
        <dbReference type="Google" id="ProtNLM"/>
    </source>
</evidence>
<dbReference type="InterPro" id="IPR036259">
    <property type="entry name" value="MFS_trans_sf"/>
</dbReference>
<keyword evidence="3 6" id="KW-0812">Transmembrane</keyword>
<dbReference type="GO" id="GO:0022857">
    <property type="term" value="F:transmembrane transporter activity"/>
    <property type="evidence" value="ECO:0007669"/>
    <property type="project" value="InterPro"/>
</dbReference>
<feature type="transmembrane region" description="Helical" evidence="6">
    <location>
        <begin position="453"/>
        <end position="472"/>
    </location>
</feature>
<evidence type="ECO:0000256" key="2">
    <source>
        <dbReference type="ARBA" id="ARBA00022448"/>
    </source>
</evidence>
<keyword evidence="8" id="KW-1185">Reference proteome</keyword>
<evidence type="ECO:0000313" key="7">
    <source>
        <dbReference type="EnsemblMetazoa" id="AAEL009198-PD"/>
    </source>
</evidence>
<proteinExistence type="predicted"/>
<organism evidence="7 8">
    <name type="scientific">Aedes aegypti</name>
    <name type="common">Yellowfever mosquito</name>
    <name type="synonym">Culex aegypti</name>
    <dbReference type="NCBI Taxonomy" id="7159"/>
    <lineage>
        <taxon>Eukaryota</taxon>
        <taxon>Metazoa</taxon>
        <taxon>Ecdysozoa</taxon>
        <taxon>Arthropoda</taxon>
        <taxon>Hexapoda</taxon>
        <taxon>Insecta</taxon>
        <taxon>Pterygota</taxon>
        <taxon>Neoptera</taxon>
        <taxon>Endopterygota</taxon>
        <taxon>Diptera</taxon>
        <taxon>Nematocera</taxon>
        <taxon>Culicoidea</taxon>
        <taxon>Culicidae</taxon>
        <taxon>Culicinae</taxon>
        <taxon>Aedini</taxon>
        <taxon>Aedes</taxon>
        <taxon>Stegomyia</taxon>
    </lineage>
</organism>
<keyword evidence="4 6" id="KW-1133">Transmembrane helix</keyword>
<gene>
    <name evidence="7" type="primary">5571607</name>
</gene>
<evidence type="ECO:0000256" key="5">
    <source>
        <dbReference type="ARBA" id="ARBA00023136"/>
    </source>
</evidence>
<keyword evidence="2" id="KW-0813">Transport</keyword>
<dbReference type="GO" id="GO:0012505">
    <property type="term" value="C:endomembrane system"/>
    <property type="evidence" value="ECO:0007669"/>
    <property type="project" value="UniProtKB-SubCell"/>
</dbReference>
<protein>
    <recommendedName>
        <fullName evidence="9">Major facilitator superfamily (MFS) profile domain-containing protein</fullName>
    </recommendedName>
</protein>
<evidence type="ECO:0000256" key="1">
    <source>
        <dbReference type="ARBA" id="ARBA00004127"/>
    </source>
</evidence>
<feature type="transmembrane region" description="Helical" evidence="6">
    <location>
        <begin position="206"/>
        <end position="224"/>
    </location>
</feature>
<evidence type="ECO:0000256" key="3">
    <source>
        <dbReference type="ARBA" id="ARBA00022692"/>
    </source>
</evidence>
<dbReference type="Gene3D" id="1.20.1250.20">
    <property type="entry name" value="MFS general substrate transporter like domains"/>
    <property type="match status" value="1"/>
</dbReference>
<dbReference type="Pfam" id="PF07690">
    <property type="entry name" value="MFS_1"/>
    <property type="match status" value="1"/>
</dbReference>
<dbReference type="PANTHER" id="PTHR23510">
    <property type="entry name" value="INNER MEMBRANE TRANSPORT PROTEIN YAJR"/>
    <property type="match status" value="1"/>
</dbReference>
<dbReference type="GO" id="GO:0005765">
    <property type="term" value="C:lysosomal membrane"/>
    <property type="evidence" value="ECO:0007669"/>
    <property type="project" value="TreeGrafter"/>
</dbReference>
<evidence type="ECO:0000313" key="8">
    <source>
        <dbReference type="Proteomes" id="UP000008820"/>
    </source>
</evidence>
<accession>A0A903UGN7</accession>
<comment type="subcellular location">
    <subcellularLocation>
        <location evidence="1">Endomembrane system</location>
        <topology evidence="1">Multi-pass membrane protein</topology>
    </subcellularLocation>
</comment>
<feature type="transmembrane region" description="Helical" evidence="6">
    <location>
        <begin position="328"/>
        <end position="347"/>
    </location>
</feature>
<dbReference type="InterPro" id="IPR011701">
    <property type="entry name" value="MFS"/>
</dbReference>
<keyword evidence="5 6" id="KW-0472">Membrane</keyword>
<feature type="transmembrane region" description="Helical" evidence="6">
    <location>
        <begin position="70"/>
        <end position="89"/>
    </location>
</feature>
<reference evidence="7" key="2">
    <citation type="submission" date="2022-10" db="UniProtKB">
        <authorList>
            <consortium name="EnsemblMetazoa"/>
        </authorList>
    </citation>
    <scope>IDENTIFICATION</scope>
    <source>
        <strain evidence="7">LVP_AGWG</strain>
    </source>
</reference>
<feature type="transmembrane region" description="Helical" evidence="6">
    <location>
        <begin position="132"/>
        <end position="150"/>
    </location>
</feature>
<evidence type="ECO:0000256" key="4">
    <source>
        <dbReference type="ARBA" id="ARBA00022989"/>
    </source>
</evidence>
<evidence type="ECO:0000256" key="6">
    <source>
        <dbReference type="SAM" id="Phobius"/>
    </source>
</evidence>
<name>A0A903UGN7_AEDAE</name>
<dbReference type="PANTHER" id="PTHR23510:SF3">
    <property type="entry name" value="MAJOR FACILITATOR SUPERFAMILY DOMAIN-CONTAINING PROTEIN 8"/>
    <property type="match status" value="1"/>
</dbReference>
<dbReference type="InterPro" id="IPR051068">
    <property type="entry name" value="MFS_Domain-Containing_Protein"/>
</dbReference>
<dbReference type="AlphaFoldDB" id="A0A903UGN7"/>
<feature type="transmembrane region" description="Helical" evidence="6">
    <location>
        <begin position="393"/>
        <end position="413"/>
    </location>
</feature>
<feature type="transmembrane region" description="Helical" evidence="6">
    <location>
        <begin position="170"/>
        <end position="186"/>
    </location>
</feature>
<feature type="transmembrane region" description="Helical" evidence="6">
    <location>
        <begin position="36"/>
        <end position="58"/>
    </location>
</feature>
<dbReference type="Proteomes" id="UP000008820">
    <property type="component" value="Chromosome 3"/>
</dbReference>
<feature type="transmembrane region" description="Helical" evidence="6">
    <location>
        <begin position="295"/>
        <end position="316"/>
    </location>
</feature>
<reference evidence="7 8" key="1">
    <citation type="submission" date="2017-06" db="EMBL/GenBank/DDBJ databases">
        <title>Aedes aegypti genome working group (AGWG) sequencing and assembly.</title>
        <authorList>
            <consortium name="Aedes aegypti Genome Working Group (AGWG)"/>
            <person name="Matthews B.J."/>
        </authorList>
    </citation>
    <scope>NUCLEOTIDE SEQUENCE [LARGE SCALE GENOMIC DNA]</scope>
    <source>
        <strain evidence="7 8">LVP_AGWG</strain>
    </source>
</reference>
<sequence length="502" mass="55444">MGLILKLWSLEQPESDRALGLETPQQYKERWVSIRVFYCMGFLLYFAFNVVVTGLWPYLKTLDPDADKTYLTYLFAMPSIMQLVFSPIFGWWTNRISSTRIPIIVSLVAFIVGHVLYAMVEDIPSHRKEILLLSRAIAGLATITSTIYRAYISSATTVAERTMTVSHRNLGLLAGSAFQPILSLLGDSELHLLGFIKLNMFTSVGWIGVALGSIVLAMMMPCVFKEHHIAVKEIAQKSNDVVMKGSSFSNNDLHYPPISLTLMAFALVMFGYKAVQSLLSPIALDQFGWSNEDSLFYLGILMTVGALISCILFLLLDPLCKRFSESNVLVYGAMFALFVSQLLLIPFGSEPITPVTNGSNLTELNSTTAAPGCPSTQEWCEWIPPIGKVQFTISYTLLCVSFSIGTTLSQAVFSKLLGPRPQGTWMALLTCAGSAARILGPGSVTIYVLFGTYWTFGAGTVLAGLVFLWMWIYRDSLQPAKPAISSEMAEELKVLNSTKLRQ</sequence>